<evidence type="ECO:0000256" key="2">
    <source>
        <dbReference type="RuleBase" id="RU003749"/>
    </source>
</evidence>
<accession>A0A917FNY3</accession>
<protein>
    <recommendedName>
        <fullName evidence="2">Anti-sigma factor antagonist</fullName>
    </recommendedName>
</protein>
<reference evidence="4" key="1">
    <citation type="journal article" date="2014" name="Int. J. Syst. Evol. Microbiol.">
        <title>Complete genome sequence of Corynebacterium casei LMG S-19264T (=DSM 44701T), isolated from a smear-ripened cheese.</title>
        <authorList>
            <consortium name="US DOE Joint Genome Institute (JGI-PGF)"/>
            <person name="Walter F."/>
            <person name="Albersmeier A."/>
            <person name="Kalinowski J."/>
            <person name="Ruckert C."/>
        </authorList>
    </citation>
    <scope>NUCLEOTIDE SEQUENCE</scope>
    <source>
        <strain evidence="4">CGMCC 1.12181</strain>
    </source>
</reference>
<dbReference type="InterPro" id="IPR058548">
    <property type="entry name" value="MlaB-like_STAS"/>
</dbReference>
<dbReference type="Proteomes" id="UP000605253">
    <property type="component" value="Unassembled WGS sequence"/>
</dbReference>
<evidence type="ECO:0000313" key="5">
    <source>
        <dbReference type="Proteomes" id="UP000605253"/>
    </source>
</evidence>
<reference evidence="4" key="2">
    <citation type="submission" date="2020-09" db="EMBL/GenBank/DDBJ databases">
        <authorList>
            <person name="Sun Q."/>
            <person name="Zhou Y."/>
        </authorList>
    </citation>
    <scope>NUCLEOTIDE SEQUENCE</scope>
    <source>
        <strain evidence="4">CGMCC 1.12181</strain>
    </source>
</reference>
<evidence type="ECO:0000256" key="1">
    <source>
        <dbReference type="ARBA" id="ARBA00009013"/>
    </source>
</evidence>
<organism evidence="4 5">
    <name type="scientific">Marinicella pacifica</name>
    <dbReference type="NCBI Taxonomy" id="1171543"/>
    <lineage>
        <taxon>Bacteria</taxon>
        <taxon>Pseudomonadati</taxon>
        <taxon>Pseudomonadota</taxon>
        <taxon>Gammaproteobacteria</taxon>
        <taxon>Lysobacterales</taxon>
        <taxon>Marinicellaceae</taxon>
        <taxon>Marinicella</taxon>
    </lineage>
</organism>
<comment type="similarity">
    <text evidence="1 2">Belongs to the anti-sigma-factor antagonist family.</text>
</comment>
<dbReference type="RefSeq" id="WP_188364802.1">
    <property type="nucleotide sequence ID" value="NZ_BAABJF010000015.1"/>
</dbReference>
<dbReference type="InterPro" id="IPR003658">
    <property type="entry name" value="Anti-sigma_ant"/>
</dbReference>
<name>A0A917FNY3_9GAMM</name>
<dbReference type="PROSITE" id="PS50801">
    <property type="entry name" value="STAS"/>
    <property type="match status" value="1"/>
</dbReference>
<dbReference type="PANTHER" id="PTHR33495">
    <property type="entry name" value="ANTI-SIGMA FACTOR ANTAGONIST TM_1081-RELATED-RELATED"/>
    <property type="match status" value="1"/>
</dbReference>
<dbReference type="GO" id="GO:0043856">
    <property type="term" value="F:anti-sigma factor antagonist activity"/>
    <property type="evidence" value="ECO:0007669"/>
    <property type="project" value="InterPro"/>
</dbReference>
<keyword evidence="5" id="KW-1185">Reference proteome</keyword>
<dbReference type="Gene3D" id="3.30.750.24">
    <property type="entry name" value="STAS domain"/>
    <property type="match status" value="1"/>
</dbReference>
<feature type="domain" description="STAS" evidence="3">
    <location>
        <begin position="16"/>
        <end position="103"/>
    </location>
</feature>
<dbReference type="AlphaFoldDB" id="A0A917FNY3"/>
<dbReference type="EMBL" id="BMEO01000004">
    <property type="protein sequence ID" value="GGF92393.1"/>
    <property type="molecule type" value="Genomic_DNA"/>
</dbReference>
<evidence type="ECO:0000313" key="4">
    <source>
        <dbReference type="EMBL" id="GGF92393.1"/>
    </source>
</evidence>
<sequence>MDNELIQFEKDDKHCVLFVQGDVDLSNSSQLRKTILSALKTSPEVAVHLSQVSYIDSSGIAALVEGLQYANSHDKRFYLKNLSPHVQSIIELARLDQVFTIET</sequence>
<dbReference type="NCBIfam" id="TIGR00377">
    <property type="entry name" value="ant_ant_sig"/>
    <property type="match status" value="1"/>
</dbReference>
<dbReference type="InterPro" id="IPR002645">
    <property type="entry name" value="STAS_dom"/>
</dbReference>
<dbReference type="InterPro" id="IPR036513">
    <property type="entry name" value="STAS_dom_sf"/>
</dbReference>
<evidence type="ECO:0000259" key="3">
    <source>
        <dbReference type="PROSITE" id="PS50801"/>
    </source>
</evidence>
<proteinExistence type="inferred from homology"/>
<dbReference type="CDD" id="cd07043">
    <property type="entry name" value="STAS_anti-anti-sigma_factors"/>
    <property type="match status" value="1"/>
</dbReference>
<comment type="caution">
    <text evidence="4">The sequence shown here is derived from an EMBL/GenBank/DDBJ whole genome shotgun (WGS) entry which is preliminary data.</text>
</comment>
<dbReference type="Pfam" id="PF13466">
    <property type="entry name" value="STAS_2"/>
    <property type="match status" value="1"/>
</dbReference>
<gene>
    <name evidence="4" type="ORF">GCM10011365_12000</name>
</gene>
<dbReference type="SUPFAM" id="SSF52091">
    <property type="entry name" value="SpoIIaa-like"/>
    <property type="match status" value="1"/>
</dbReference>